<evidence type="ECO:0000313" key="10">
    <source>
        <dbReference type="EMBL" id="CAB4978634.1"/>
    </source>
</evidence>
<evidence type="ECO:0000313" key="9">
    <source>
        <dbReference type="EMBL" id="CAB4929022.1"/>
    </source>
</evidence>
<organism evidence="8">
    <name type="scientific">freshwater metagenome</name>
    <dbReference type="NCBI Taxonomy" id="449393"/>
    <lineage>
        <taxon>unclassified sequences</taxon>
        <taxon>metagenomes</taxon>
        <taxon>ecological metagenomes</taxon>
    </lineage>
</organism>
<feature type="transmembrane region" description="Helical" evidence="5">
    <location>
        <begin position="75"/>
        <end position="102"/>
    </location>
</feature>
<proteinExistence type="predicted"/>
<sequence length="134" mass="15244">MNTLTHQLAAPEKRLYAFLANMGIGIITLGIGWIIWSALLWSEGTTPGHKLLNLSIVDEKTFEPLNWNRMAVRELVFKGIFAAAISSFTYGLSYIADGLFIFRDDRRALHDHLARSIVIDNESQGSRRIRFTYE</sequence>
<name>A0A6J6YS82_9ZZZZ</name>
<evidence type="ECO:0000256" key="4">
    <source>
        <dbReference type="ARBA" id="ARBA00023136"/>
    </source>
</evidence>
<gene>
    <name evidence="7" type="ORF">UFOPK2655_00261</name>
    <name evidence="8" type="ORF">UFOPK3077_01274</name>
    <name evidence="9" type="ORF">UFOPK3667_01194</name>
    <name evidence="10" type="ORF">UFOPK3903_01015</name>
    <name evidence="11" type="ORF">UFOPK4444_00170</name>
</gene>
<evidence type="ECO:0000256" key="5">
    <source>
        <dbReference type="SAM" id="Phobius"/>
    </source>
</evidence>
<feature type="domain" description="RDD" evidence="6">
    <location>
        <begin position="23"/>
        <end position="114"/>
    </location>
</feature>
<evidence type="ECO:0000256" key="1">
    <source>
        <dbReference type="ARBA" id="ARBA00004141"/>
    </source>
</evidence>
<accession>A0A6J6YS82</accession>
<dbReference type="EMBL" id="CAFBRZ010000005">
    <property type="protein sequence ID" value="CAB5142715.1"/>
    <property type="molecule type" value="Genomic_DNA"/>
</dbReference>
<dbReference type="EMBL" id="CAEZYE010000007">
    <property type="protein sequence ID" value="CAB4703082.1"/>
    <property type="molecule type" value="Genomic_DNA"/>
</dbReference>
<evidence type="ECO:0000313" key="11">
    <source>
        <dbReference type="EMBL" id="CAB5142715.1"/>
    </source>
</evidence>
<dbReference type="GO" id="GO:0016020">
    <property type="term" value="C:membrane"/>
    <property type="evidence" value="ECO:0007669"/>
    <property type="project" value="UniProtKB-SubCell"/>
</dbReference>
<evidence type="ECO:0000256" key="2">
    <source>
        <dbReference type="ARBA" id="ARBA00022692"/>
    </source>
</evidence>
<dbReference type="EMBL" id="CAFBMU010000016">
    <property type="protein sequence ID" value="CAB4929022.1"/>
    <property type="molecule type" value="Genomic_DNA"/>
</dbReference>
<keyword evidence="3 5" id="KW-1133">Transmembrane helix</keyword>
<keyword evidence="4 5" id="KW-0472">Membrane</keyword>
<feature type="transmembrane region" description="Helical" evidence="5">
    <location>
        <begin position="15"/>
        <end position="36"/>
    </location>
</feature>
<evidence type="ECO:0000313" key="7">
    <source>
        <dbReference type="EMBL" id="CAB4703082.1"/>
    </source>
</evidence>
<evidence type="ECO:0000313" key="8">
    <source>
        <dbReference type="EMBL" id="CAB4812019.1"/>
    </source>
</evidence>
<comment type="subcellular location">
    <subcellularLocation>
        <location evidence="1">Membrane</location>
        <topology evidence="1">Multi-pass membrane protein</topology>
    </subcellularLocation>
</comment>
<dbReference type="EMBL" id="CAFBOD010000010">
    <property type="protein sequence ID" value="CAB4978634.1"/>
    <property type="molecule type" value="Genomic_DNA"/>
</dbReference>
<dbReference type="InterPro" id="IPR010432">
    <property type="entry name" value="RDD"/>
</dbReference>
<dbReference type="EMBL" id="CAFAAS010000018">
    <property type="protein sequence ID" value="CAB4812019.1"/>
    <property type="molecule type" value="Genomic_DNA"/>
</dbReference>
<dbReference type="AlphaFoldDB" id="A0A6J6YS82"/>
<reference evidence="8" key="1">
    <citation type="submission" date="2020-05" db="EMBL/GenBank/DDBJ databases">
        <authorList>
            <person name="Chiriac C."/>
            <person name="Salcher M."/>
            <person name="Ghai R."/>
            <person name="Kavagutti S V."/>
        </authorList>
    </citation>
    <scope>NUCLEOTIDE SEQUENCE</scope>
</reference>
<protein>
    <submittedName>
        <fullName evidence="8">Unannotated protein</fullName>
    </submittedName>
</protein>
<evidence type="ECO:0000256" key="3">
    <source>
        <dbReference type="ARBA" id="ARBA00022989"/>
    </source>
</evidence>
<dbReference type="Pfam" id="PF06271">
    <property type="entry name" value="RDD"/>
    <property type="match status" value="1"/>
</dbReference>
<keyword evidence="2 5" id="KW-0812">Transmembrane</keyword>
<evidence type="ECO:0000259" key="6">
    <source>
        <dbReference type="Pfam" id="PF06271"/>
    </source>
</evidence>